<evidence type="ECO:0000256" key="5">
    <source>
        <dbReference type="SAM" id="Coils"/>
    </source>
</evidence>
<reference evidence="7 8" key="2">
    <citation type="submission" date="2014-09" db="EMBL/GenBank/DDBJ databases">
        <authorList>
            <consortium name="NBRP consortium"/>
            <person name="Sawabe T."/>
            <person name="Meirelles P."/>
            <person name="Nakanishi M."/>
            <person name="Sayaka M."/>
            <person name="Hattori M."/>
            <person name="Ohkuma M."/>
        </authorList>
    </citation>
    <scope>NUCLEOTIDE SEQUENCE [LARGE SCALE GENOMIC DNA]</scope>
    <source>
        <strain evidence="8">JCM19235</strain>
    </source>
</reference>
<dbReference type="NCBIfam" id="TIGR00444">
    <property type="entry name" value="mazG"/>
    <property type="match status" value="1"/>
</dbReference>
<dbReference type="PANTHER" id="PTHR30522:SF0">
    <property type="entry name" value="NUCLEOSIDE TRIPHOSPHATE PYROPHOSPHOHYDROLASE"/>
    <property type="match status" value="1"/>
</dbReference>
<proteinExistence type="inferred from homology"/>
<comment type="similarity">
    <text evidence="2">Belongs to the nucleoside triphosphate pyrophosphohydrolase family.</text>
</comment>
<dbReference type="GO" id="GO:0006950">
    <property type="term" value="P:response to stress"/>
    <property type="evidence" value="ECO:0007669"/>
    <property type="project" value="UniProtKB-ARBA"/>
</dbReference>
<keyword evidence="8" id="KW-1185">Reference proteome</keyword>
<dbReference type="GO" id="GO:0046047">
    <property type="term" value="P:TTP catabolic process"/>
    <property type="evidence" value="ECO:0007669"/>
    <property type="project" value="TreeGrafter"/>
</dbReference>
<dbReference type="GO" id="GO:0046061">
    <property type="term" value="P:dATP catabolic process"/>
    <property type="evidence" value="ECO:0007669"/>
    <property type="project" value="TreeGrafter"/>
</dbReference>
<feature type="domain" description="NTP pyrophosphohydrolase MazG-like" evidence="6">
    <location>
        <begin position="28"/>
        <end position="101"/>
    </location>
</feature>
<dbReference type="InterPro" id="IPR011551">
    <property type="entry name" value="NTP_PyrPHydrolase_MazG"/>
</dbReference>
<dbReference type="AlphaFoldDB" id="A0A090RXZ2"/>
<dbReference type="GO" id="GO:0046052">
    <property type="term" value="P:UTP catabolic process"/>
    <property type="evidence" value="ECO:0007669"/>
    <property type="project" value="TreeGrafter"/>
</dbReference>
<sequence>MTQPINQLLTIMAQLRDEEKGCPWDRKQTFETIVPHTIEETFEVVDAIHNKDWPNLKEELGDLLFQVIFYSQMAKEQGLFDFNEVVEGLNEKLTRRHPHVFSDVEFEDEAAINANWEAEKQKEKAQLGKTAQSILDSIPQSLPALSKANKIQKRCAKYGFDWDALGPVIEKVQEEIEEVVEEAIQVDVNEDKLEEEVGDLLFAAVNLSRHLKKDPEVALRKANDKFSRRFKGVEARVAGEGKLLTDFSLNELDAFWNDVKNKKTARICEPLLAGVRFYY</sequence>
<dbReference type="STRING" id="990268.JCM19235_774"/>
<dbReference type="FunFam" id="1.10.287.1080:FF:000001">
    <property type="entry name" value="Nucleoside triphosphate pyrophosphohydrolase"/>
    <property type="match status" value="1"/>
</dbReference>
<dbReference type="GO" id="GO:0006203">
    <property type="term" value="P:dGTP catabolic process"/>
    <property type="evidence" value="ECO:0007669"/>
    <property type="project" value="TreeGrafter"/>
</dbReference>
<dbReference type="GO" id="GO:0047693">
    <property type="term" value="F:ATP diphosphatase activity"/>
    <property type="evidence" value="ECO:0007669"/>
    <property type="project" value="UniProtKB-EC"/>
</dbReference>
<name>A0A090RXZ2_9VIBR</name>
<keyword evidence="7" id="KW-0378">Hydrolase</keyword>
<dbReference type="SUPFAM" id="SSF101386">
    <property type="entry name" value="all-alpha NTP pyrophosphatases"/>
    <property type="match status" value="2"/>
</dbReference>
<organism evidence="7 8">
    <name type="scientific">Vibrio maritimus</name>
    <dbReference type="NCBI Taxonomy" id="990268"/>
    <lineage>
        <taxon>Bacteria</taxon>
        <taxon>Pseudomonadati</taxon>
        <taxon>Pseudomonadota</taxon>
        <taxon>Gammaproteobacteria</taxon>
        <taxon>Vibrionales</taxon>
        <taxon>Vibrionaceae</taxon>
        <taxon>Vibrio</taxon>
    </lineage>
</organism>
<feature type="coiled-coil region" evidence="5">
    <location>
        <begin position="169"/>
        <end position="196"/>
    </location>
</feature>
<evidence type="ECO:0000313" key="7">
    <source>
        <dbReference type="EMBL" id="GAL19418.1"/>
    </source>
</evidence>
<feature type="domain" description="NTP pyrophosphohydrolase MazG-like" evidence="6">
    <location>
        <begin position="170"/>
        <end position="230"/>
    </location>
</feature>
<dbReference type="Pfam" id="PF03819">
    <property type="entry name" value="MazG"/>
    <property type="match status" value="2"/>
</dbReference>
<dbReference type="CDD" id="cd11529">
    <property type="entry name" value="NTP-PPase_MazG_Cterm"/>
    <property type="match status" value="1"/>
</dbReference>
<dbReference type="InterPro" id="IPR048015">
    <property type="entry name" value="NTP-PPase_MazG-like_N"/>
</dbReference>
<dbReference type="EMBL" id="BBMR01000004">
    <property type="protein sequence ID" value="GAL19418.1"/>
    <property type="molecule type" value="Genomic_DNA"/>
</dbReference>
<dbReference type="OrthoDB" id="9808939at2"/>
<dbReference type="PANTHER" id="PTHR30522">
    <property type="entry name" value="NUCLEOSIDE TRIPHOSPHATE PYROPHOSPHOHYDROLASE"/>
    <property type="match status" value="1"/>
</dbReference>
<dbReference type="Gene3D" id="1.10.287.1080">
    <property type="entry name" value="MazG-like"/>
    <property type="match status" value="2"/>
</dbReference>
<comment type="catalytic activity">
    <reaction evidence="1">
        <text>ATP + H2O = AMP + diphosphate + H(+)</text>
        <dbReference type="Rhea" id="RHEA:14245"/>
        <dbReference type="ChEBI" id="CHEBI:15377"/>
        <dbReference type="ChEBI" id="CHEBI:15378"/>
        <dbReference type="ChEBI" id="CHEBI:30616"/>
        <dbReference type="ChEBI" id="CHEBI:33019"/>
        <dbReference type="ChEBI" id="CHEBI:456215"/>
        <dbReference type="EC" id="3.6.1.8"/>
    </reaction>
</comment>
<evidence type="ECO:0000259" key="6">
    <source>
        <dbReference type="Pfam" id="PF03819"/>
    </source>
</evidence>
<gene>
    <name evidence="7" type="ORF">JCM19235_774</name>
</gene>
<evidence type="ECO:0000256" key="4">
    <source>
        <dbReference type="ARBA" id="ARBA00074799"/>
    </source>
</evidence>
<dbReference type="NCBIfam" id="NF007113">
    <property type="entry name" value="PRK09562.1"/>
    <property type="match status" value="1"/>
</dbReference>
<dbReference type="FunFam" id="1.10.287.1080:FF:000003">
    <property type="entry name" value="Nucleoside triphosphate pyrophosphohydrolase"/>
    <property type="match status" value="1"/>
</dbReference>
<accession>A0A090RXZ2</accession>
<dbReference type="EC" id="3.6.1.8" evidence="3"/>
<comment type="caution">
    <text evidence="7">The sequence shown here is derived from an EMBL/GenBank/DDBJ whole genome shotgun (WGS) entry which is preliminary data.</text>
</comment>
<evidence type="ECO:0000256" key="1">
    <source>
        <dbReference type="ARBA" id="ARBA00052141"/>
    </source>
</evidence>
<dbReference type="InterPro" id="IPR004518">
    <property type="entry name" value="MazG-like_dom"/>
</dbReference>
<dbReference type="CDD" id="cd11528">
    <property type="entry name" value="NTP-PPase_MazG_Nterm"/>
    <property type="match status" value="1"/>
</dbReference>
<dbReference type="GO" id="GO:0046076">
    <property type="term" value="P:dTTP catabolic process"/>
    <property type="evidence" value="ECO:0007669"/>
    <property type="project" value="TreeGrafter"/>
</dbReference>
<evidence type="ECO:0000256" key="2">
    <source>
        <dbReference type="ARBA" id="ARBA00061115"/>
    </source>
</evidence>
<dbReference type="GO" id="GO:0046081">
    <property type="term" value="P:dUTP catabolic process"/>
    <property type="evidence" value="ECO:0007669"/>
    <property type="project" value="TreeGrafter"/>
</dbReference>
<evidence type="ECO:0000256" key="3">
    <source>
        <dbReference type="ARBA" id="ARBA00066372"/>
    </source>
</evidence>
<reference evidence="7 8" key="1">
    <citation type="submission" date="2014-09" db="EMBL/GenBank/DDBJ databases">
        <title>Vibrio maritimus JCM 19235. (C45) whole genome shotgun sequence.</title>
        <authorList>
            <person name="Sawabe T."/>
            <person name="Meirelles P."/>
            <person name="Nakanishi M."/>
            <person name="Sayaka M."/>
            <person name="Hattori M."/>
            <person name="Ohkuma M."/>
        </authorList>
    </citation>
    <scope>NUCLEOTIDE SEQUENCE [LARGE SCALE GENOMIC DNA]</scope>
    <source>
        <strain evidence="8">JCM19235</strain>
    </source>
</reference>
<protein>
    <recommendedName>
        <fullName evidence="4">Nucleoside triphosphate pyrophosphohydrolase</fullName>
        <ecNumber evidence="3">3.6.1.8</ecNumber>
    </recommendedName>
</protein>
<dbReference type="InterPro" id="IPR048011">
    <property type="entry name" value="NTP-PPase_MazG-like_C"/>
</dbReference>
<keyword evidence="5" id="KW-0175">Coiled coil</keyword>
<dbReference type="Proteomes" id="UP000029228">
    <property type="component" value="Unassembled WGS sequence"/>
</dbReference>
<evidence type="ECO:0000313" key="8">
    <source>
        <dbReference type="Proteomes" id="UP000029228"/>
    </source>
</evidence>